<protein>
    <submittedName>
        <fullName evidence="1">Nitrite reductase</fullName>
    </submittedName>
</protein>
<sequence length="56" mass="5851">LPGWTRGFGGLEVTPGGIYVCGLHGTVDVFHPTSPIVPMGHIPIAERIPGSPTCVR</sequence>
<evidence type="ECO:0000313" key="1">
    <source>
        <dbReference type="WBParaSite" id="ECPE_0000827601-mRNA-1"/>
    </source>
</evidence>
<dbReference type="AlphaFoldDB" id="A0A183AMR7"/>
<name>A0A183AMR7_9TREM</name>
<reference evidence="1" key="1">
    <citation type="submission" date="2016-06" db="UniProtKB">
        <authorList>
            <consortium name="WormBaseParasite"/>
        </authorList>
    </citation>
    <scope>IDENTIFICATION</scope>
</reference>
<organism evidence="1">
    <name type="scientific">Echinostoma caproni</name>
    <dbReference type="NCBI Taxonomy" id="27848"/>
    <lineage>
        <taxon>Eukaryota</taxon>
        <taxon>Metazoa</taxon>
        <taxon>Spiralia</taxon>
        <taxon>Lophotrochozoa</taxon>
        <taxon>Platyhelminthes</taxon>
        <taxon>Trematoda</taxon>
        <taxon>Digenea</taxon>
        <taxon>Plagiorchiida</taxon>
        <taxon>Echinostomata</taxon>
        <taxon>Echinostomatoidea</taxon>
        <taxon>Echinostomatidae</taxon>
        <taxon>Echinostoma</taxon>
    </lineage>
</organism>
<proteinExistence type="predicted"/>
<dbReference type="WBParaSite" id="ECPE_0000827601-mRNA-1">
    <property type="protein sequence ID" value="ECPE_0000827601-mRNA-1"/>
    <property type="gene ID" value="ECPE_0000827601"/>
</dbReference>
<accession>A0A183AMR7</accession>